<sequence>MSALLAMGSSNLQSLFHRLRHRSVEYAVSMKQSEESCYKENPLFKAVKQNDMEMLEVLLAAKDVDPLITGPDGETLLHVALLFRHRTLALRLLDAVPAIINIPMTCELYRGETAIHIAIANENVVMVKELLHRGADITARACGSFFLPGKRCQCYYGEYTLSFAACTGNEMIVKLLMDHGASLITQDSLGNTVLHVLVLHPDRVLAVHMYDFLISLVHEGQRRSLESIRNAQGFSPLKLAAAEGNLAMFNHLMQKRKNIYWNCGPVRSAIYDLTDIDTWGDKNSILEIITSSKNKEARNLIGMTPIKELLHHKWKVYGFKYFIIWTVLYIFYILIFTVCCIMRPLQHVNRLDNATIMGSKQIRDSYESDWDYVRLMGEIITVLGAITIFIMEILYLMKNGPKKYFGNTVTGGPFHAIMMSYGVLVLVIVVLRVLTNDVEVIFMSIALILGWCNIMYFARGFSMLGPFTIMIQKMLFGDLLRFIMFLIIVLLGFSAAFHVAFDSLDSNIFIYFRNYPTTLFTLSQLMMGLKDLPIPNNMNLPAIIIVLYLAYMMFAYLLLLNLLIAMMGDTHFRVANERVELWKAQIAATTVLLESRVPRWLWMRSGIPGRELGLDGDRWYIRIEERKEMSPKRNCARDDDDDGGRGESPAKRKMSSTTKNWNIVHKNFANKFSQLHKMQNQPTVAKHSGSMD</sequence>
<comment type="subcellular location">
    <subcellularLocation>
        <location evidence="1">Cell membrane</location>
        <topology evidence="1">Multi-pass membrane protein</topology>
    </subcellularLocation>
</comment>
<keyword evidence="4" id="KW-0597">Phosphoprotein</keyword>
<dbReference type="GO" id="GO:0046872">
    <property type="term" value="F:metal ion binding"/>
    <property type="evidence" value="ECO:0007669"/>
    <property type="project" value="UniProtKB-KW"/>
</dbReference>
<keyword evidence="6" id="KW-0107">Calcium channel</keyword>
<dbReference type="InterPro" id="IPR008344">
    <property type="entry name" value="TRPV5/TRPV6"/>
</dbReference>
<keyword evidence="2" id="KW-0813">Transport</keyword>
<evidence type="ECO:0000256" key="16">
    <source>
        <dbReference type="SAM" id="Phobius"/>
    </source>
</evidence>
<feature type="compositionally biased region" description="Basic and acidic residues" evidence="15">
    <location>
        <begin position="631"/>
        <end position="650"/>
    </location>
</feature>
<keyword evidence="5" id="KW-0109">Calcium transport</keyword>
<feature type="transmembrane region" description="Helical" evidence="16">
    <location>
        <begin position="322"/>
        <end position="345"/>
    </location>
</feature>
<dbReference type="AlphaFoldDB" id="A0AAJ7TKM7"/>
<dbReference type="KEGG" id="pmrn:116947036"/>
<dbReference type="PANTHER" id="PTHR10582:SF25">
    <property type="entry name" value="TRANSIENT RECEPTOR POTENTIAL CATION CHANNEL SUBFAMILY V MEMBER 6"/>
    <property type="match status" value="1"/>
</dbReference>
<dbReference type="PROSITE" id="PS50297">
    <property type="entry name" value="ANK_REP_REGION"/>
    <property type="match status" value="2"/>
</dbReference>
<keyword evidence="7" id="KW-0479">Metal-binding</keyword>
<accession>A0AAJ7TKM7</accession>
<dbReference type="PRINTS" id="PR01765">
    <property type="entry name" value="ECACCHANNEL"/>
</dbReference>
<feature type="transmembrane region" description="Helical" evidence="16">
    <location>
        <begin position="416"/>
        <end position="434"/>
    </location>
</feature>
<organism evidence="17 18">
    <name type="scientific">Petromyzon marinus</name>
    <name type="common">Sea lamprey</name>
    <dbReference type="NCBI Taxonomy" id="7757"/>
    <lineage>
        <taxon>Eukaryota</taxon>
        <taxon>Metazoa</taxon>
        <taxon>Chordata</taxon>
        <taxon>Craniata</taxon>
        <taxon>Vertebrata</taxon>
        <taxon>Cyclostomata</taxon>
        <taxon>Hyperoartia</taxon>
        <taxon>Petromyzontiformes</taxon>
        <taxon>Petromyzontidae</taxon>
        <taxon>Petromyzon</taxon>
    </lineage>
</organism>
<keyword evidence="16" id="KW-0472">Membrane</keyword>
<proteinExistence type="predicted"/>
<evidence type="ECO:0000313" key="17">
    <source>
        <dbReference type="Proteomes" id="UP001318040"/>
    </source>
</evidence>
<evidence type="ECO:0000256" key="11">
    <source>
        <dbReference type="ARBA" id="ARBA00023043"/>
    </source>
</evidence>
<evidence type="ECO:0000256" key="9">
    <source>
        <dbReference type="ARBA" id="ARBA00022837"/>
    </source>
</evidence>
<feature type="repeat" description="ANK" evidence="14">
    <location>
        <begin position="156"/>
        <end position="188"/>
    </location>
</feature>
<feature type="transmembrane region" description="Helical" evidence="16">
    <location>
        <begin position="479"/>
        <end position="501"/>
    </location>
</feature>
<gene>
    <name evidence="18" type="primary">LOC116947036</name>
</gene>
<dbReference type="SMART" id="SM00248">
    <property type="entry name" value="ANK"/>
    <property type="match status" value="5"/>
</dbReference>
<dbReference type="GO" id="GO:0005886">
    <property type="term" value="C:plasma membrane"/>
    <property type="evidence" value="ECO:0007669"/>
    <property type="project" value="UniProtKB-SubCell"/>
</dbReference>
<keyword evidence="16" id="KW-1133">Transmembrane helix</keyword>
<dbReference type="InterPro" id="IPR024862">
    <property type="entry name" value="TRPV"/>
</dbReference>
<keyword evidence="13" id="KW-0407">Ion channel</keyword>
<evidence type="ECO:0000256" key="13">
    <source>
        <dbReference type="ARBA" id="ARBA00023303"/>
    </source>
</evidence>
<evidence type="ECO:0000256" key="5">
    <source>
        <dbReference type="ARBA" id="ARBA00022568"/>
    </source>
</evidence>
<evidence type="ECO:0000256" key="6">
    <source>
        <dbReference type="ARBA" id="ARBA00022673"/>
    </source>
</evidence>
<keyword evidence="11 14" id="KW-0040">ANK repeat</keyword>
<dbReference type="NCBIfam" id="TIGR00870">
    <property type="entry name" value="trp"/>
    <property type="match status" value="1"/>
</dbReference>
<evidence type="ECO:0000256" key="8">
    <source>
        <dbReference type="ARBA" id="ARBA00022737"/>
    </source>
</evidence>
<dbReference type="Gene3D" id="1.25.40.20">
    <property type="entry name" value="Ankyrin repeat-containing domain"/>
    <property type="match status" value="2"/>
</dbReference>
<reference evidence="18" key="1">
    <citation type="submission" date="2025-08" db="UniProtKB">
        <authorList>
            <consortium name="RefSeq"/>
        </authorList>
    </citation>
    <scope>IDENTIFICATION</scope>
    <source>
        <tissue evidence="18">Sperm</tissue>
    </source>
</reference>
<evidence type="ECO:0000256" key="3">
    <source>
        <dbReference type="ARBA" id="ARBA00022475"/>
    </source>
</evidence>
<dbReference type="PROSITE" id="PS50088">
    <property type="entry name" value="ANK_REPEAT"/>
    <property type="match status" value="2"/>
</dbReference>
<feature type="transmembrane region" description="Helical" evidence="16">
    <location>
        <begin position="540"/>
        <end position="564"/>
    </location>
</feature>
<evidence type="ECO:0000256" key="10">
    <source>
        <dbReference type="ARBA" id="ARBA00022860"/>
    </source>
</evidence>
<dbReference type="PANTHER" id="PTHR10582">
    <property type="entry name" value="TRANSIENT RECEPTOR POTENTIAL ION CHANNEL PROTEIN"/>
    <property type="match status" value="1"/>
</dbReference>
<feature type="transmembrane region" description="Helical" evidence="16">
    <location>
        <begin position="375"/>
        <end position="396"/>
    </location>
</feature>
<keyword evidence="9" id="KW-0106">Calcium</keyword>
<name>A0AAJ7TKM7_PETMA</name>
<dbReference type="Pfam" id="PF12796">
    <property type="entry name" value="Ank_2"/>
    <property type="match status" value="1"/>
</dbReference>
<dbReference type="GO" id="GO:0005262">
    <property type="term" value="F:calcium channel activity"/>
    <property type="evidence" value="ECO:0007669"/>
    <property type="project" value="UniProtKB-KW"/>
</dbReference>
<dbReference type="InterPro" id="IPR002110">
    <property type="entry name" value="Ankyrin_rpt"/>
</dbReference>
<feature type="region of interest" description="Disordered" evidence="15">
    <location>
        <begin position="631"/>
        <end position="659"/>
    </location>
</feature>
<keyword evidence="3" id="KW-1003">Cell membrane</keyword>
<dbReference type="GO" id="GO:0005516">
    <property type="term" value="F:calmodulin binding"/>
    <property type="evidence" value="ECO:0007669"/>
    <property type="project" value="UniProtKB-KW"/>
</dbReference>
<evidence type="ECO:0000256" key="2">
    <source>
        <dbReference type="ARBA" id="ARBA00022448"/>
    </source>
</evidence>
<keyword evidence="8" id="KW-0677">Repeat</keyword>
<evidence type="ECO:0000313" key="18">
    <source>
        <dbReference type="RefSeq" id="XP_032818297.1"/>
    </source>
</evidence>
<protein>
    <submittedName>
        <fullName evidence="18">Transient receptor potential cation channel subfamily V member 5-like isoform X1</fullName>
    </submittedName>
</protein>
<evidence type="ECO:0000256" key="7">
    <source>
        <dbReference type="ARBA" id="ARBA00022723"/>
    </source>
</evidence>
<keyword evidence="16" id="KW-0812">Transmembrane</keyword>
<evidence type="ECO:0000256" key="15">
    <source>
        <dbReference type="SAM" id="MobiDB-lite"/>
    </source>
</evidence>
<keyword evidence="17" id="KW-1185">Reference proteome</keyword>
<dbReference type="Proteomes" id="UP001318040">
    <property type="component" value="Chromosome 28"/>
</dbReference>
<evidence type="ECO:0000256" key="4">
    <source>
        <dbReference type="ARBA" id="ARBA00022553"/>
    </source>
</evidence>
<dbReference type="RefSeq" id="XP_032818297.1">
    <property type="nucleotide sequence ID" value="XM_032962406.1"/>
</dbReference>
<feature type="transmembrane region" description="Helical" evidence="16">
    <location>
        <begin position="440"/>
        <end position="458"/>
    </location>
</feature>
<evidence type="ECO:0000256" key="14">
    <source>
        <dbReference type="PROSITE-ProRule" id="PRU00023"/>
    </source>
</evidence>
<keyword evidence="12" id="KW-0406">Ion transport</keyword>
<dbReference type="InterPro" id="IPR036770">
    <property type="entry name" value="Ankyrin_rpt-contain_sf"/>
</dbReference>
<feature type="repeat" description="ANK" evidence="14">
    <location>
        <begin position="110"/>
        <end position="142"/>
    </location>
</feature>
<dbReference type="GO" id="GO:0098703">
    <property type="term" value="P:calcium ion import across plasma membrane"/>
    <property type="evidence" value="ECO:0007669"/>
    <property type="project" value="TreeGrafter"/>
</dbReference>
<evidence type="ECO:0000256" key="12">
    <source>
        <dbReference type="ARBA" id="ARBA00023065"/>
    </source>
</evidence>
<evidence type="ECO:0000256" key="1">
    <source>
        <dbReference type="ARBA" id="ARBA00004651"/>
    </source>
</evidence>
<keyword evidence="10" id="KW-0112">Calmodulin-binding</keyword>
<dbReference type="SUPFAM" id="SSF48403">
    <property type="entry name" value="Ankyrin repeat"/>
    <property type="match status" value="1"/>
</dbReference>